<dbReference type="PhylomeDB" id="A0A068V7W0"/>
<dbReference type="PANTHER" id="PTHR35692">
    <property type="entry name" value="F26F24.11"/>
    <property type="match status" value="1"/>
</dbReference>
<evidence type="ECO:0000313" key="3">
    <source>
        <dbReference type="EMBL" id="CDP16589.1"/>
    </source>
</evidence>
<gene>
    <name evidence="3" type="ORF">GSCOC_T00019008001</name>
</gene>
<feature type="compositionally biased region" description="Polar residues" evidence="2">
    <location>
        <begin position="99"/>
        <end position="112"/>
    </location>
</feature>
<feature type="coiled-coil region" evidence="1">
    <location>
        <begin position="243"/>
        <end position="271"/>
    </location>
</feature>
<dbReference type="STRING" id="49390.A0A068V7W0"/>
<feature type="compositionally biased region" description="Basic and acidic residues" evidence="2">
    <location>
        <begin position="84"/>
        <end position="98"/>
    </location>
</feature>
<keyword evidence="1" id="KW-0175">Coiled coil</keyword>
<dbReference type="Gramene" id="CDP16589">
    <property type="protein sequence ID" value="CDP16589"/>
    <property type="gene ID" value="GSCOC_T00019008001"/>
</dbReference>
<dbReference type="FunCoup" id="A0A068V7W0">
    <property type="interactions" value="115"/>
</dbReference>
<dbReference type="InParanoid" id="A0A068V7W0"/>
<name>A0A068V7W0_COFCA</name>
<feature type="compositionally biased region" description="Polar residues" evidence="2">
    <location>
        <begin position="60"/>
        <end position="83"/>
    </location>
</feature>
<dbReference type="AlphaFoldDB" id="A0A068V7W0"/>
<dbReference type="OrthoDB" id="1936256at2759"/>
<organism evidence="3 4">
    <name type="scientific">Coffea canephora</name>
    <name type="common">Robusta coffee</name>
    <dbReference type="NCBI Taxonomy" id="49390"/>
    <lineage>
        <taxon>Eukaryota</taxon>
        <taxon>Viridiplantae</taxon>
        <taxon>Streptophyta</taxon>
        <taxon>Embryophyta</taxon>
        <taxon>Tracheophyta</taxon>
        <taxon>Spermatophyta</taxon>
        <taxon>Magnoliopsida</taxon>
        <taxon>eudicotyledons</taxon>
        <taxon>Gunneridae</taxon>
        <taxon>Pentapetalae</taxon>
        <taxon>asterids</taxon>
        <taxon>lamiids</taxon>
        <taxon>Gentianales</taxon>
        <taxon>Rubiaceae</taxon>
        <taxon>Ixoroideae</taxon>
        <taxon>Gardenieae complex</taxon>
        <taxon>Bertiereae - Coffeeae clade</taxon>
        <taxon>Coffeeae</taxon>
        <taxon>Coffea</taxon>
    </lineage>
</organism>
<proteinExistence type="predicted"/>
<sequence length="291" mass="32375">MADFSFLSDSDNEKAVDDLLSETMDEAVLEQISAINCSGFTDSNLPAHLETRFQKLKSFPSANSKPNTYSPHSHSASASVFKNSKNDEDSVEEKDFKENINSGFGSIPSKSLSFSNKDEIFQDSKKNPDWRKGLKAKSETEFLSATSDSFDFSAENEFFPSSKKIPSGKNRKELKSPSGSSPLPSDSSSEALSPPQKSGCLWCSPRKSSCKKNKENRVLNVSLDWGKNDEVLTDLNTFSGKNQQKLLKKAMKEEEEINKEAEKIVKWAKQASARMEISCIEDDLSDNESFK</sequence>
<evidence type="ECO:0000256" key="1">
    <source>
        <dbReference type="SAM" id="Coils"/>
    </source>
</evidence>
<dbReference type="OMA" id="TAKMASW"/>
<evidence type="ECO:0000256" key="2">
    <source>
        <dbReference type="SAM" id="MobiDB-lite"/>
    </source>
</evidence>
<reference evidence="4" key="1">
    <citation type="journal article" date="2014" name="Science">
        <title>The coffee genome provides insight into the convergent evolution of caffeine biosynthesis.</title>
        <authorList>
            <person name="Denoeud F."/>
            <person name="Carretero-Paulet L."/>
            <person name="Dereeper A."/>
            <person name="Droc G."/>
            <person name="Guyot R."/>
            <person name="Pietrella M."/>
            <person name="Zheng C."/>
            <person name="Alberti A."/>
            <person name="Anthony F."/>
            <person name="Aprea G."/>
            <person name="Aury J.M."/>
            <person name="Bento P."/>
            <person name="Bernard M."/>
            <person name="Bocs S."/>
            <person name="Campa C."/>
            <person name="Cenci A."/>
            <person name="Combes M.C."/>
            <person name="Crouzillat D."/>
            <person name="Da Silva C."/>
            <person name="Daddiego L."/>
            <person name="De Bellis F."/>
            <person name="Dussert S."/>
            <person name="Garsmeur O."/>
            <person name="Gayraud T."/>
            <person name="Guignon V."/>
            <person name="Jahn K."/>
            <person name="Jamilloux V."/>
            <person name="Joet T."/>
            <person name="Labadie K."/>
            <person name="Lan T."/>
            <person name="Leclercq J."/>
            <person name="Lepelley M."/>
            <person name="Leroy T."/>
            <person name="Li L.T."/>
            <person name="Librado P."/>
            <person name="Lopez L."/>
            <person name="Munoz A."/>
            <person name="Noel B."/>
            <person name="Pallavicini A."/>
            <person name="Perrotta G."/>
            <person name="Poncet V."/>
            <person name="Pot D."/>
            <person name="Priyono X."/>
            <person name="Rigoreau M."/>
            <person name="Rouard M."/>
            <person name="Rozas J."/>
            <person name="Tranchant-Dubreuil C."/>
            <person name="VanBuren R."/>
            <person name="Zhang Q."/>
            <person name="Andrade A.C."/>
            <person name="Argout X."/>
            <person name="Bertrand B."/>
            <person name="de Kochko A."/>
            <person name="Graziosi G."/>
            <person name="Henry R.J."/>
            <person name="Jayarama X."/>
            <person name="Ming R."/>
            <person name="Nagai C."/>
            <person name="Rounsley S."/>
            <person name="Sankoff D."/>
            <person name="Giuliano G."/>
            <person name="Albert V.A."/>
            <person name="Wincker P."/>
            <person name="Lashermes P."/>
        </authorList>
    </citation>
    <scope>NUCLEOTIDE SEQUENCE [LARGE SCALE GENOMIC DNA]</scope>
    <source>
        <strain evidence="4">cv. DH200-94</strain>
    </source>
</reference>
<dbReference type="EMBL" id="HG739217">
    <property type="protein sequence ID" value="CDP16589.1"/>
    <property type="molecule type" value="Genomic_DNA"/>
</dbReference>
<evidence type="ECO:0000313" key="4">
    <source>
        <dbReference type="Proteomes" id="UP000295252"/>
    </source>
</evidence>
<accession>A0A068V7W0</accession>
<feature type="compositionally biased region" description="Low complexity" evidence="2">
    <location>
        <begin position="176"/>
        <end position="195"/>
    </location>
</feature>
<feature type="region of interest" description="Disordered" evidence="2">
    <location>
        <begin position="59"/>
        <end position="112"/>
    </location>
</feature>
<keyword evidence="4" id="KW-1185">Reference proteome</keyword>
<protein>
    <submittedName>
        <fullName evidence="3">DH200=94 genomic scaffold, scaffold_133</fullName>
    </submittedName>
</protein>
<dbReference type="Proteomes" id="UP000295252">
    <property type="component" value="Unassembled WGS sequence"/>
</dbReference>
<dbReference type="PANTHER" id="PTHR35692:SF1">
    <property type="entry name" value="F26F24.11"/>
    <property type="match status" value="1"/>
</dbReference>
<feature type="region of interest" description="Disordered" evidence="2">
    <location>
        <begin position="159"/>
        <end position="200"/>
    </location>
</feature>